<organism evidence="2 3">
    <name type="scientific">Dictyobacter kobayashii</name>
    <dbReference type="NCBI Taxonomy" id="2014872"/>
    <lineage>
        <taxon>Bacteria</taxon>
        <taxon>Bacillati</taxon>
        <taxon>Chloroflexota</taxon>
        <taxon>Ktedonobacteria</taxon>
        <taxon>Ktedonobacterales</taxon>
        <taxon>Dictyobacteraceae</taxon>
        <taxon>Dictyobacter</taxon>
    </lineage>
</organism>
<evidence type="ECO:0000313" key="2">
    <source>
        <dbReference type="EMBL" id="GCE18141.1"/>
    </source>
</evidence>
<accession>A0A402AG94</accession>
<reference evidence="3" key="1">
    <citation type="submission" date="2018-12" db="EMBL/GenBank/DDBJ databases">
        <title>Tengunoibacter tsumagoiensis gen. nov., sp. nov., Dictyobacter kobayashii sp. nov., D. alpinus sp. nov., and D. joshuensis sp. nov. and description of Dictyobacteraceae fam. nov. within the order Ktedonobacterales isolated from Tengu-no-mugimeshi.</title>
        <authorList>
            <person name="Wang C.M."/>
            <person name="Zheng Y."/>
            <person name="Sakai Y."/>
            <person name="Toyoda A."/>
            <person name="Minakuchi Y."/>
            <person name="Abe K."/>
            <person name="Yokota A."/>
            <person name="Yabe S."/>
        </authorList>
    </citation>
    <scope>NUCLEOTIDE SEQUENCE [LARGE SCALE GENOMIC DNA]</scope>
    <source>
        <strain evidence="3">Uno11</strain>
    </source>
</reference>
<dbReference type="EMBL" id="BIFS01000001">
    <property type="protein sequence ID" value="GCE18141.1"/>
    <property type="molecule type" value="Genomic_DNA"/>
</dbReference>
<protein>
    <submittedName>
        <fullName evidence="2">Uncharacterized protein</fullName>
    </submittedName>
</protein>
<feature type="region of interest" description="Disordered" evidence="1">
    <location>
        <begin position="36"/>
        <end position="58"/>
    </location>
</feature>
<sequence>MWSVFSGRHSLLPPANMEMTSQRYEVHSFRCGVRSVFGGRPQPPTKHTPHSTPGAAGATEKHYKALKLGIDRSFTMFAE</sequence>
<comment type="caution">
    <text evidence="2">The sequence shown here is derived from an EMBL/GenBank/DDBJ whole genome shotgun (WGS) entry which is preliminary data.</text>
</comment>
<dbReference type="AlphaFoldDB" id="A0A402AG94"/>
<gene>
    <name evidence="2" type="ORF">KDK_19410</name>
</gene>
<evidence type="ECO:0000256" key="1">
    <source>
        <dbReference type="SAM" id="MobiDB-lite"/>
    </source>
</evidence>
<keyword evidence="3" id="KW-1185">Reference proteome</keyword>
<dbReference type="Proteomes" id="UP000287188">
    <property type="component" value="Unassembled WGS sequence"/>
</dbReference>
<name>A0A402AG94_9CHLR</name>
<proteinExistence type="predicted"/>
<evidence type="ECO:0000313" key="3">
    <source>
        <dbReference type="Proteomes" id="UP000287188"/>
    </source>
</evidence>